<dbReference type="Proteomes" id="UP000307173">
    <property type="component" value="Unassembled WGS sequence"/>
</dbReference>
<dbReference type="GO" id="GO:0044614">
    <property type="term" value="C:nuclear pore cytoplasmic filaments"/>
    <property type="evidence" value="ECO:0007669"/>
    <property type="project" value="TreeGrafter"/>
</dbReference>
<evidence type="ECO:0000256" key="7">
    <source>
        <dbReference type="ARBA" id="ARBA00023010"/>
    </source>
</evidence>
<dbReference type="GO" id="GO:0006405">
    <property type="term" value="P:RNA export from nucleus"/>
    <property type="evidence" value="ECO:0007669"/>
    <property type="project" value="TreeGrafter"/>
</dbReference>
<dbReference type="OrthoDB" id="3797628at2759"/>
<keyword evidence="9" id="KW-0539">Nucleus</keyword>
<evidence type="ECO:0000313" key="13">
    <source>
        <dbReference type="Proteomes" id="UP000307173"/>
    </source>
</evidence>
<keyword evidence="3" id="KW-0813">Transport</keyword>
<evidence type="ECO:0000256" key="9">
    <source>
        <dbReference type="ARBA" id="ARBA00023242"/>
    </source>
</evidence>
<feature type="compositionally biased region" description="Polar residues" evidence="10">
    <location>
        <begin position="62"/>
        <end position="78"/>
    </location>
</feature>
<dbReference type="InterPro" id="IPR007230">
    <property type="entry name" value="Nup98_auto-Pept-S59_dom"/>
</dbReference>
<dbReference type="GO" id="GO:0006606">
    <property type="term" value="P:protein import into nucleus"/>
    <property type="evidence" value="ECO:0007669"/>
    <property type="project" value="TreeGrafter"/>
</dbReference>
<dbReference type="GO" id="GO:0017056">
    <property type="term" value="F:structural constituent of nuclear pore"/>
    <property type="evidence" value="ECO:0007669"/>
    <property type="project" value="InterPro"/>
</dbReference>
<dbReference type="SUPFAM" id="SSF82215">
    <property type="entry name" value="C-terminal autoproteolytic domain of nucleoporin nup98"/>
    <property type="match status" value="1"/>
</dbReference>
<proteinExistence type="inferred from homology"/>
<comment type="caution">
    <text evidence="12">The sequence shown here is derived from an EMBL/GenBank/DDBJ whole genome shotgun (WGS) entry which is preliminary data.</text>
</comment>
<evidence type="ECO:0000256" key="10">
    <source>
        <dbReference type="SAM" id="MobiDB-lite"/>
    </source>
</evidence>
<keyword evidence="7" id="KW-0811">Translocation</keyword>
<dbReference type="GO" id="GO:0008139">
    <property type="term" value="F:nuclear localization sequence binding"/>
    <property type="evidence" value="ECO:0007669"/>
    <property type="project" value="TreeGrafter"/>
</dbReference>
<dbReference type="EMBL" id="SELW01000553">
    <property type="protein sequence ID" value="TID21208.1"/>
    <property type="molecule type" value="Genomic_DNA"/>
</dbReference>
<dbReference type="GO" id="GO:0003723">
    <property type="term" value="F:RNA binding"/>
    <property type="evidence" value="ECO:0007669"/>
    <property type="project" value="TreeGrafter"/>
</dbReference>
<keyword evidence="13" id="KW-1185">Reference proteome</keyword>
<reference evidence="12 13" key="1">
    <citation type="journal article" date="2019" name="Front. Genet.">
        <title>Whole-Genome Sequencing of the Opportunistic Yeast Pathogen Candida inconspicua Uncovers Its Hybrid Origin.</title>
        <authorList>
            <person name="Mixao V."/>
            <person name="Hansen A.P."/>
            <person name="Saus E."/>
            <person name="Boekhout T."/>
            <person name="Lass-Florl C."/>
            <person name="Gabaldon T."/>
        </authorList>
    </citation>
    <scope>NUCLEOTIDE SEQUENCE [LARGE SCALE GENOMIC DNA]</scope>
    <source>
        <strain evidence="12 13">CBS 180</strain>
    </source>
</reference>
<dbReference type="InterPro" id="IPR036903">
    <property type="entry name" value="Nup98_auto-Pept-S59_dom_sf"/>
</dbReference>
<feature type="region of interest" description="Disordered" evidence="10">
    <location>
        <begin position="158"/>
        <end position="182"/>
    </location>
</feature>
<name>A0A4T0WYN9_9ASCO</name>
<dbReference type="PROSITE" id="PS51434">
    <property type="entry name" value="NUP_C"/>
    <property type="match status" value="1"/>
</dbReference>
<gene>
    <name evidence="12" type="ORF">CANINC_003488</name>
</gene>
<evidence type="ECO:0000256" key="4">
    <source>
        <dbReference type="ARBA" id="ARBA00022813"/>
    </source>
</evidence>
<comment type="similarity">
    <text evidence="2">Belongs to the nucleoporin GLFG family.</text>
</comment>
<dbReference type="Gene3D" id="3.30.1610.10">
    <property type="entry name" value="Peptidase S59, nucleoporin"/>
    <property type="match status" value="1"/>
</dbReference>
<evidence type="ECO:0000256" key="3">
    <source>
        <dbReference type="ARBA" id="ARBA00022448"/>
    </source>
</evidence>
<keyword evidence="4" id="KW-0068">Autocatalytic cleavage</keyword>
<evidence type="ECO:0000259" key="11">
    <source>
        <dbReference type="PROSITE" id="PS51434"/>
    </source>
</evidence>
<dbReference type="PANTHER" id="PTHR23198">
    <property type="entry name" value="NUCLEOPORIN"/>
    <property type="match status" value="1"/>
</dbReference>
<evidence type="ECO:0000256" key="5">
    <source>
        <dbReference type="ARBA" id="ARBA00022816"/>
    </source>
</evidence>
<comment type="subcellular location">
    <subcellularLocation>
        <location evidence="1">Nucleus</location>
        <location evidence="1">Nuclear pore complex</location>
    </subcellularLocation>
</comment>
<keyword evidence="6" id="KW-0653">Protein transport</keyword>
<dbReference type="AlphaFoldDB" id="A0A4T0WYN9"/>
<organism evidence="12 13">
    <name type="scientific">Pichia inconspicua</name>
    <dbReference type="NCBI Taxonomy" id="52247"/>
    <lineage>
        <taxon>Eukaryota</taxon>
        <taxon>Fungi</taxon>
        <taxon>Dikarya</taxon>
        <taxon>Ascomycota</taxon>
        <taxon>Saccharomycotina</taxon>
        <taxon>Pichiomycetes</taxon>
        <taxon>Pichiales</taxon>
        <taxon>Pichiaceae</taxon>
        <taxon>Pichia</taxon>
    </lineage>
</organism>
<dbReference type="PANTHER" id="PTHR23198:SF6">
    <property type="entry name" value="NUCLEAR PORE COMPLEX PROTEIN NUP98-NUP96"/>
    <property type="match status" value="1"/>
</dbReference>
<feature type="region of interest" description="Disordered" evidence="10">
    <location>
        <begin position="96"/>
        <end position="120"/>
    </location>
</feature>
<keyword evidence="5" id="KW-0509">mRNA transport</keyword>
<feature type="domain" description="Peptidase S59" evidence="11">
    <location>
        <begin position="330"/>
        <end position="470"/>
    </location>
</feature>
<evidence type="ECO:0000256" key="8">
    <source>
        <dbReference type="ARBA" id="ARBA00023132"/>
    </source>
</evidence>
<keyword evidence="8" id="KW-0906">Nuclear pore complex</keyword>
<dbReference type="InterPro" id="IPR021967">
    <property type="entry name" value="Nup98_C"/>
</dbReference>
<dbReference type="GO" id="GO:0000973">
    <property type="term" value="P:post-transcriptional tethering of RNA polymerase II gene DNA at nuclear periphery"/>
    <property type="evidence" value="ECO:0007669"/>
    <property type="project" value="TreeGrafter"/>
</dbReference>
<sequence>MFGSTSQKPGGFSFGGNANSATNTSTPSFSFGTTNNNAISNTNTAFNNTKSNPDKPSGFSFGGNTSAQSKPTGFAFSNNTTNSGLSLGNGTASQNSFFNNTSSNGTQSNSQSSVTASKPQLFGNSVTNPLFANTTSTLGFGQNTQDLSKIQMPKPLTSATFVDDKKRRRSSSTGSFTKDDKKVPSVSVNVDKVKTPSKFSLESMRGLFSSKNKTNEKTNTDAEKYSLSLAFDIDHNPSRQSEYRKLIIRNPKDRFSNFHEIDANRVLLSKIEDSSFFIRGNKNEIKQEITNLKPVSKRSRCDYKGDNEELTFSKPISEQLHDKATTAVTDTSYWCSPPIEELSKLTSLELTRVDNFIAGRKGYGHLMFKFPVDLSEFEGKWDTLLGNTIIFDKRTLEVYPVEFTKPSEGNGLNVPAVITLEKVFPSKYDPLNSNPQILEEHIHKLKTAHGMKFISFDPITGNYVFEVQHFSIWGIVDEEDDDPKLVERWKKQQEKEFLNEKRRTEIQIGTLEKITGYGQPGDNWKKQKSALTFEAPGGFQLEDKHHQTERMQEDKFEAADDFQFSSGVQTENEPEDDANKKLLLLSTKLSNIDELVETRAYEPEVKDVDMDFINAKTELSVADNWDEQLRLSNGFFSVFNENLNQRYKMPLDPQSVGNLIFDDKDMSTLPKAIVQPPLKFENSIAFQNCLKTEALEANCAERSNGFSLISFERDIDLSVPLTSFEETDNFDVWELMAIMYDERFLCTFLSRDTLKVCEDNMQKLNYVLDLKRKELLCSFLQRIISIDNEQTSIDFNASKEHTADRIYHFICMDNIADATQYAINTKNNHLAVLLTMLGSDDSSVREIARSQLKEWSNGTSVFVPSGVMKVYKLLSGDILSKEYIDHLEGLSWPVIMFLMIKFGDSSVTLHQIINDMINYAEIKGISENAIYKFYFSLFKLIGKKSNILPSFNIELQFLLMKKLKPVLTFNDEQFNEVTRKFAGKLQRADMLEESLFVLEHLTDDDESKRLVTELLHQNVSQLGFLADNARLNQIHQLYRVPKSLLYESRSVEFIKRKEYEKSVCELILAGKIGPAQELFLQYVAPEKIISGKKSNINNLKSLIKEFTILSDYKISAGVYNEYIEFVELSEGLNSNDSEYSKKVENLQEGFADLITNVSRLKEFNSNVRIAKTLMQKQLIKILFKYNLHYDPNFLLRLELPESEKNYLEAKIIKTSDDRMLIS</sequence>
<evidence type="ECO:0000256" key="1">
    <source>
        <dbReference type="ARBA" id="ARBA00004567"/>
    </source>
</evidence>
<dbReference type="GO" id="GO:0034398">
    <property type="term" value="P:telomere tethering at nuclear periphery"/>
    <property type="evidence" value="ECO:0007669"/>
    <property type="project" value="TreeGrafter"/>
</dbReference>
<feature type="region of interest" description="Disordered" evidence="10">
    <location>
        <begin position="41"/>
        <end position="78"/>
    </location>
</feature>
<dbReference type="Pfam" id="PF12110">
    <property type="entry name" value="Nup96"/>
    <property type="match status" value="2"/>
</dbReference>
<dbReference type="GO" id="GO:0051028">
    <property type="term" value="P:mRNA transport"/>
    <property type="evidence" value="ECO:0007669"/>
    <property type="project" value="UniProtKB-KW"/>
</dbReference>
<feature type="compositionally biased region" description="Low complexity" evidence="10">
    <location>
        <begin position="96"/>
        <end position="113"/>
    </location>
</feature>
<evidence type="ECO:0000313" key="12">
    <source>
        <dbReference type="EMBL" id="TID21208.1"/>
    </source>
</evidence>
<protein>
    <recommendedName>
        <fullName evidence="11">Peptidase S59 domain-containing protein</fullName>
    </recommendedName>
</protein>
<dbReference type="Gene3D" id="1.25.40.690">
    <property type="match status" value="1"/>
</dbReference>
<evidence type="ECO:0000256" key="6">
    <source>
        <dbReference type="ARBA" id="ARBA00022927"/>
    </source>
</evidence>
<evidence type="ECO:0000256" key="2">
    <source>
        <dbReference type="ARBA" id="ARBA00008926"/>
    </source>
</evidence>
<dbReference type="InterPro" id="IPR037665">
    <property type="entry name" value="Nucleoporin_S59-like"/>
</dbReference>
<dbReference type="Pfam" id="PF04096">
    <property type="entry name" value="Nucleoporin2"/>
    <property type="match status" value="1"/>
</dbReference>
<dbReference type="STRING" id="52247.A0A4T0WYN9"/>
<accession>A0A4T0WYN9</accession>